<dbReference type="GeneID" id="61421663"/>
<evidence type="ECO:0000313" key="5">
    <source>
        <dbReference type="Proteomes" id="UP000217465"/>
    </source>
</evidence>
<evidence type="ECO:0000313" key="4">
    <source>
        <dbReference type="EMBL" id="PCH13568.1"/>
    </source>
</evidence>
<gene>
    <name evidence="3" type="primary">yaaA</name>
    <name evidence="4" type="ORF">A9Y57_00201</name>
    <name evidence="3" type="ORF">P7G31_03155</name>
</gene>
<reference evidence="4 5" key="1">
    <citation type="submission" date="2016-06" db="EMBL/GenBank/DDBJ databases">
        <authorList>
            <person name="Haines A.N."/>
            <person name="Council K.R."/>
        </authorList>
    </citation>
    <scope>NUCLEOTIDE SEQUENCE [LARGE SCALE GENOMIC DNA]</scope>
    <source>
        <strain evidence="4 5">SP158-29</strain>
    </source>
</reference>
<dbReference type="EMBL" id="JARQAG010000002">
    <property type="protein sequence ID" value="MDT2731254.1"/>
    <property type="molecule type" value="Genomic_DNA"/>
</dbReference>
<dbReference type="Pfam" id="PF13275">
    <property type="entry name" value="S4_2"/>
    <property type="match status" value="1"/>
</dbReference>
<dbReference type="OMA" id="VAKMVKQ"/>
<feature type="compositionally biased region" description="Basic residues" evidence="2">
    <location>
        <begin position="102"/>
        <end position="124"/>
    </location>
</feature>
<dbReference type="STRING" id="936154.STP_1859"/>
<dbReference type="InterPro" id="IPR036986">
    <property type="entry name" value="S4_RNA-bd_sf"/>
</dbReference>
<dbReference type="eggNOG" id="COG2501">
    <property type="taxonomic scope" value="Bacteria"/>
</dbReference>
<dbReference type="InterPro" id="IPR014330">
    <property type="entry name" value="RNA-bd_S4-rel_YaaA"/>
</dbReference>
<evidence type="ECO:0000256" key="2">
    <source>
        <dbReference type="SAM" id="MobiDB-lite"/>
    </source>
</evidence>
<dbReference type="RefSeq" id="WP_003103342.1">
    <property type="nucleotide sequence ID" value="NZ_BAWT01000019.1"/>
</dbReference>
<dbReference type="NCBIfam" id="TIGR02988">
    <property type="entry name" value="YaaA_near_RecF"/>
    <property type="match status" value="1"/>
</dbReference>
<dbReference type="Gene3D" id="3.10.290.10">
    <property type="entry name" value="RNA-binding S4 domain"/>
    <property type="match status" value="1"/>
</dbReference>
<dbReference type="Proteomes" id="UP001180515">
    <property type="component" value="Unassembled WGS sequence"/>
</dbReference>
<sequence>MEYKLFSEFITLQALLKELGIIQSGGAIKGFLVEHTVLFNGEDEKRRGKKIRIGDIVTLPEQDLSITIAEPSQEELLEYNLAEEEKQRVAKIVKEMNQSLKKPAKQTPKKTKNSKFNTRPRKSGKGPAVKFPGT</sequence>
<evidence type="ECO:0000313" key="3">
    <source>
        <dbReference type="EMBL" id="MDT2731254.1"/>
    </source>
</evidence>
<protein>
    <submittedName>
        <fullName evidence="3">S4 domain-containing protein YaaA</fullName>
    </submittedName>
</protein>
<name>A0A0E2UDL8_9STRE</name>
<evidence type="ECO:0000256" key="1">
    <source>
        <dbReference type="PROSITE-ProRule" id="PRU00182"/>
    </source>
</evidence>
<keyword evidence="1" id="KW-0694">RNA-binding</keyword>
<dbReference type="GO" id="GO:0003723">
    <property type="term" value="F:RNA binding"/>
    <property type="evidence" value="ECO:0007669"/>
    <property type="project" value="UniProtKB-KW"/>
</dbReference>
<accession>A0A0E2UDL8</accession>
<dbReference type="AlphaFoldDB" id="A0A0E2UDL8"/>
<comment type="caution">
    <text evidence="4">The sequence shown here is derived from an EMBL/GenBank/DDBJ whole genome shotgun (WGS) entry which is preliminary data.</text>
</comment>
<dbReference type="PROSITE" id="PS50889">
    <property type="entry name" value="S4"/>
    <property type="match status" value="1"/>
</dbReference>
<dbReference type="Proteomes" id="UP000217465">
    <property type="component" value="Unassembled WGS sequence"/>
</dbReference>
<dbReference type="SUPFAM" id="SSF55174">
    <property type="entry name" value="Alpha-L RNA-binding motif"/>
    <property type="match status" value="1"/>
</dbReference>
<proteinExistence type="predicted"/>
<dbReference type="EMBL" id="NSGR01000004">
    <property type="protein sequence ID" value="PCH13568.1"/>
    <property type="molecule type" value="Genomic_DNA"/>
</dbReference>
<reference evidence="3" key="2">
    <citation type="submission" date="2023-03" db="EMBL/GenBank/DDBJ databases">
        <authorList>
            <person name="Shen W."/>
            <person name="Cai J."/>
        </authorList>
    </citation>
    <scope>NUCLEOTIDE SEQUENCE</scope>
    <source>
        <strain evidence="3">P82-2</strain>
    </source>
</reference>
<feature type="region of interest" description="Disordered" evidence="2">
    <location>
        <begin position="95"/>
        <end position="134"/>
    </location>
</feature>
<organism evidence="4 5">
    <name type="scientific">Streptococcus parauberis</name>
    <dbReference type="NCBI Taxonomy" id="1348"/>
    <lineage>
        <taxon>Bacteria</taxon>
        <taxon>Bacillati</taxon>
        <taxon>Bacillota</taxon>
        <taxon>Bacilli</taxon>
        <taxon>Lactobacillales</taxon>
        <taxon>Streptococcaceae</taxon>
        <taxon>Streptococcus</taxon>
    </lineage>
</organism>